<organism evidence="2 3">
    <name type="scientific">Sideroxydans lithotrophicus (strain ES-1)</name>
    <dbReference type="NCBI Taxonomy" id="580332"/>
    <lineage>
        <taxon>Bacteria</taxon>
        <taxon>Pseudomonadati</taxon>
        <taxon>Pseudomonadota</taxon>
        <taxon>Betaproteobacteria</taxon>
        <taxon>Nitrosomonadales</taxon>
        <taxon>Gallionellaceae</taxon>
        <taxon>Sideroxydans</taxon>
    </lineage>
</organism>
<feature type="signal peptide" evidence="1">
    <location>
        <begin position="1"/>
        <end position="20"/>
    </location>
</feature>
<evidence type="ECO:0000256" key="1">
    <source>
        <dbReference type="SAM" id="SignalP"/>
    </source>
</evidence>
<dbReference type="AlphaFoldDB" id="D5CM52"/>
<reference evidence="2 3" key="1">
    <citation type="submission" date="2010-03" db="EMBL/GenBank/DDBJ databases">
        <title>Complete sequence of Sideroxydans lithotrophicus ES-1.</title>
        <authorList>
            <consortium name="US DOE Joint Genome Institute"/>
            <person name="Lucas S."/>
            <person name="Copeland A."/>
            <person name="Lapidus A."/>
            <person name="Cheng J.-F."/>
            <person name="Bruce D."/>
            <person name="Goodwin L."/>
            <person name="Pitluck S."/>
            <person name="Munk A.C."/>
            <person name="Detter J.C."/>
            <person name="Han C."/>
            <person name="Tapia R."/>
            <person name="Larimer F."/>
            <person name="Land M."/>
            <person name="Hauser L."/>
            <person name="Kyrpides N."/>
            <person name="Ivanova N."/>
            <person name="Emerson D."/>
            <person name="Woyke T."/>
        </authorList>
    </citation>
    <scope>NUCLEOTIDE SEQUENCE [LARGE SCALE GENOMIC DNA]</scope>
    <source>
        <strain evidence="2 3">ES-1</strain>
    </source>
</reference>
<proteinExistence type="predicted"/>
<gene>
    <name evidence="2" type="ordered locus">Slit_0425</name>
</gene>
<dbReference type="KEGG" id="slt:Slit_0425"/>
<evidence type="ECO:0000313" key="3">
    <source>
        <dbReference type="Proteomes" id="UP000001625"/>
    </source>
</evidence>
<dbReference type="eggNOG" id="ENOG50338GU">
    <property type="taxonomic scope" value="Bacteria"/>
</dbReference>
<keyword evidence="3" id="KW-1185">Reference proteome</keyword>
<evidence type="ECO:0000313" key="2">
    <source>
        <dbReference type="EMBL" id="ADE10666.1"/>
    </source>
</evidence>
<dbReference type="EMBL" id="CP001965">
    <property type="protein sequence ID" value="ADE10666.1"/>
    <property type="molecule type" value="Genomic_DNA"/>
</dbReference>
<dbReference type="STRING" id="580332.Slit_0425"/>
<evidence type="ECO:0008006" key="4">
    <source>
        <dbReference type="Google" id="ProtNLM"/>
    </source>
</evidence>
<name>D5CM52_SIDLE</name>
<sequence precursor="true">MIERVLLLLPVLAVCSSAQAGWDVGGGLEDYQWQEYPAGYAGTPRESGMRSALFVNWTQDGDSDTRFAWRAKLYGGTVNYDTFVVSTGAPVSTQTDYSGAVSEGQLFYRDDLGAYKLDYLSGLGLDAWRRRIQNYGGDQIEDYSILFLRAGLRLAKSRHEAGFHGEWGIKFPVSTRENAHLDSMGYTSNPAISPKGELSGYAEIGYRINASFDLVGYYDSWRFGQSPDVIANRPTDPPGSYWIIYQPKSSMNALGAKLLVSF</sequence>
<protein>
    <recommendedName>
        <fullName evidence="4">Outer membrane protein beta-barrel domain-containing protein</fullName>
    </recommendedName>
</protein>
<accession>D5CM52</accession>
<feature type="chain" id="PRO_5003069951" description="Outer membrane protein beta-barrel domain-containing protein" evidence="1">
    <location>
        <begin position="21"/>
        <end position="262"/>
    </location>
</feature>
<dbReference type="HOGENOM" id="CLU_1061283_0_0_4"/>
<keyword evidence="1" id="KW-0732">Signal</keyword>
<dbReference type="Proteomes" id="UP000001625">
    <property type="component" value="Chromosome"/>
</dbReference>